<proteinExistence type="predicted"/>
<evidence type="ECO:0000313" key="3">
    <source>
        <dbReference type="Proteomes" id="UP001627284"/>
    </source>
</evidence>
<gene>
    <name evidence="2" type="ORF">AABB24_015034</name>
</gene>
<accession>A0ABD2U1N7</accession>
<dbReference type="Proteomes" id="UP001627284">
    <property type="component" value="Unassembled WGS sequence"/>
</dbReference>
<name>A0ABD2U1N7_9SOLN</name>
<dbReference type="AlphaFoldDB" id="A0ABD2U1N7"/>
<keyword evidence="1" id="KW-0812">Transmembrane</keyword>
<dbReference type="EMBL" id="JBJKTR010000008">
    <property type="protein sequence ID" value="KAL3362438.1"/>
    <property type="molecule type" value="Genomic_DNA"/>
</dbReference>
<sequence>NSLHPLSHATLLNTSLYFLSLNYQFSFFFFFFSNPSFFPSHFTNNNQKNFKKIMGNCVETCLQRENTEESQIREDEKTVKFHKEEGKTNMRLKVVLTKEELEWLLLQLKFREGKNLEEFLGEIEKNRGKICSGWKPSLESITESPEVPEMMDR</sequence>
<keyword evidence="1" id="KW-0472">Membrane</keyword>
<keyword evidence="3" id="KW-1185">Reference proteome</keyword>
<feature type="transmembrane region" description="Helical" evidence="1">
    <location>
        <begin position="15"/>
        <end position="32"/>
    </location>
</feature>
<organism evidence="2 3">
    <name type="scientific">Solanum stoloniferum</name>
    <dbReference type="NCBI Taxonomy" id="62892"/>
    <lineage>
        <taxon>Eukaryota</taxon>
        <taxon>Viridiplantae</taxon>
        <taxon>Streptophyta</taxon>
        <taxon>Embryophyta</taxon>
        <taxon>Tracheophyta</taxon>
        <taxon>Spermatophyta</taxon>
        <taxon>Magnoliopsida</taxon>
        <taxon>eudicotyledons</taxon>
        <taxon>Gunneridae</taxon>
        <taxon>Pentapetalae</taxon>
        <taxon>asterids</taxon>
        <taxon>lamiids</taxon>
        <taxon>Solanales</taxon>
        <taxon>Solanaceae</taxon>
        <taxon>Solanoideae</taxon>
        <taxon>Solaneae</taxon>
        <taxon>Solanum</taxon>
    </lineage>
</organism>
<protein>
    <submittedName>
        <fullName evidence="2">Uncharacterized protein</fullName>
    </submittedName>
</protein>
<evidence type="ECO:0000313" key="2">
    <source>
        <dbReference type="EMBL" id="KAL3362438.1"/>
    </source>
</evidence>
<feature type="non-terminal residue" evidence="2">
    <location>
        <position position="1"/>
    </location>
</feature>
<evidence type="ECO:0000256" key="1">
    <source>
        <dbReference type="SAM" id="Phobius"/>
    </source>
</evidence>
<comment type="caution">
    <text evidence="2">The sequence shown here is derived from an EMBL/GenBank/DDBJ whole genome shotgun (WGS) entry which is preliminary data.</text>
</comment>
<dbReference type="PANTHER" id="PTHR35704:SF1">
    <property type="entry name" value="OS02G0254600 PROTEIN"/>
    <property type="match status" value="1"/>
</dbReference>
<dbReference type="PANTHER" id="PTHR35704">
    <property type="entry name" value="OS02G0254600 PROTEIN"/>
    <property type="match status" value="1"/>
</dbReference>
<reference evidence="2 3" key="1">
    <citation type="submission" date="2024-05" db="EMBL/GenBank/DDBJ databases">
        <title>De novo assembly of an allotetraploid wild potato.</title>
        <authorList>
            <person name="Hosaka A.J."/>
        </authorList>
    </citation>
    <scope>NUCLEOTIDE SEQUENCE [LARGE SCALE GENOMIC DNA]</scope>
    <source>
        <tissue evidence="2">Young leaves</tissue>
    </source>
</reference>
<keyword evidence="1" id="KW-1133">Transmembrane helix</keyword>